<gene>
    <name evidence="1" type="ORF">QYE76_024901</name>
</gene>
<sequence length="138" mass="15981">MPIFRRLSTTVYPPLLRRLFFDDAYSSLVSRLASGVRPFASPAMDSDEEEEQMFIELMREEMAAADQDEEHMMILGCLSSLYAGVAIGRRGGSAPGRQKCKPRQRIRDSTMHQQLQDDLVEHIWTLRRQCRRQLVCLY</sequence>
<comment type="caution">
    <text evidence="1">The sequence shown here is derived from an EMBL/GenBank/DDBJ whole genome shotgun (WGS) entry which is preliminary data.</text>
</comment>
<accession>A0AAD8VU34</accession>
<proteinExistence type="predicted"/>
<keyword evidence="2" id="KW-1185">Reference proteome</keyword>
<evidence type="ECO:0000313" key="1">
    <source>
        <dbReference type="EMBL" id="KAK1619384.1"/>
    </source>
</evidence>
<dbReference type="Proteomes" id="UP001231189">
    <property type="component" value="Unassembled WGS sequence"/>
</dbReference>
<protein>
    <submittedName>
        <fullName evidence="1">Uncharacterized protein</fullName>
    </submittedName>
</protein>
<dbReference type="EMBL" id="JAUUTY010000006">
    <property type="protein sequence ID" value="KAK1619384.1"/>
    <property type="molecule type" value="Genomic_DNA"/>
</dbReference>
<organism evidence="1 2">
    <name type="scientific">Lolium multiflorum</name>
    <name type="common">Italian ryegrass</name>
    <name type="synonym">Lolium perenne subsp. multiflorum</name>
    <dbReference type="NCBI Taxonomy" id="4521"/>
    <lineage>
        <taxon>Eukaryota</taxon>
        <taxon>Viridiplantae</taxon>
        <taxon>Streptophyta</taxon>
        <taxon>Embryophyta</taxon>
        <taxon>Tracheophyta</taxon>
        <taxon>Spermatophyta</taxon>
        <taxon>Magnoliopsida</taxon>
        <taxon>Liliopsida</taxon>
        <taxon>Poales</taxon>
        <taxon>Poaceae</taxon>
        <taxon>BOP clade</taxon>
        <taxon>Pooideae</taxon>
        <taxon>Poodae</taxon>
        <taxon>Poeae</taxon>
        <taxon>Poeae Chloroplast Group 2 (Poeae type)</taxon>
        <taxon>Loliodinae</taxon>
        <taxon>Loliinae</taxon>
        <taxon>Lolium</taxon>
    </lineage>
</organism>
<name>A0AAD8VU34_LOLMU</name>
<dbReference type="AlphaFoldDB" id="A0AAD8VU34"/>
<evidence type="ECO:0000313" key="2">
    <source>
        <dbReference type="Proteomes" id="UP001231189"/>
    </source>
</evidence>
<reference evidence="1" key="1">
    <citation type="submission" date="2023-07" db="EMBL/GenBank/DDBJ databases">
        <title>A chromosome-level genome assembly of Lolium multiflorum.</title>
        <authorList>
            <person name="Chen Y."/>
            <person name="Copetti D."/>
            <person name="Kolliker R."/>
            <person name="Studer B."/>
        </authorList>
    </citation>
    <scope>NUCLEOTIDE SEQUENCE</scope>
    <source>
        <strain evidence="1">02402/16</strain>
        <tissue evidence="1">Leaf</tissue>
    </source>
</reference>